<dbReference type="AlphaFoldDB" id="A0ABD0RCF5"/>
<proteinExistence type="predicted"/>
<name>A0ABD0RCF5_CIRMR</name>
<evidence type="ECO:0000313" key="2">
    <source>
        <dbReference type="Proteomes" id="UP001529510"/>
    </source>
</evidence>
<reference evidence="1 2" key="1">
    <citation type="submission" date="2024-05" db="EMBL/GenBank/DDBJ databases">
        <title>Genome sequencing and assembly of Indian major carp, Cirrhinus mrigala (Hamilton, 1822).</title>
        <authorList>
            <person name="Mohindra V."/>
            <person name="Chowdhury L.M."/>
            <person name="Lal K."/>
            <person name="Jena J.K."/>
        </authorList>
    </citation>
    <scope>NUCLEOTIDE SEQUENCE [LARGE SCALE GENOMIC DNA]</scope>
    <source>
        <strain evidence="1">CM1030</strain>
        <tissue evidence="1">Blood</tissue>
    </source>
</reference>
<evidence type="ECO:0000313" key="1">
    <source>
        <dbReference type="EMBL" id="KAL0196214.1"/>
    </source>
</evidence>
<dbReference type="EMBL" id="JAMKFB020000004">
    <property type="protein sequence ID" value="KAL0196214.1"/>
    <property type="molecule type" value="Genomic_DNA"/>
</dbReference>
<organism evidence="1 2">
    <name type="scientific">Cirrhinus mrigala</name>
    <name type="common">Mrigala</name>
    <dbReference type="NCBI Taxonomy" id="683832"/>
    <lineage>
        <taxon>Eukaryota</taxon>
        <taxon>Metazoa</taxon>
        <taxon>Chordata</taxon>
        <taxon>Craniata</taxon>
        <taxon>Vertebrata</taxon>
        <taxon>Euteleostomi</taxon>
        <taxon>Actinopterygii</taxon>
        <taxon>Neopterygii</taxon>
        <taxon>Teleostei</taxon>
        <taxon>Ostariophysi</taxon>
        <taxon>Cypriniformes</taxon>
        <taxon>Cyprinidae</taxon>
        <taxon>Labeoninae</taxon>
        <taxon>Labeonini</taxon>
        <taxon>Cirrhinus</taxon>
    </lineage>
</organism>
<comment type="caution">
    <text evidence="1">The sequence shown here is derived from an EMBL/GenBank/DDBJ whole genome shotgun (WGS) entry which is preliminary data.</text>
</comment>
<feature type="non-terminal residue" evidence="1">
    <location>
        <position position="68"/>
    </location>
</feature>
<sequence length="68" mass="7611">SKAMNYTNGLFDCQSPTSPFLGSLRVLHLLEDLRAALDLMDPEEKEGLRSQVSETTAEGLMEWLQGRL</sequence>
<gene>
    <name evidence="1" type="ORF">M9458_009786</name>
</gene>
<keyword evidence="2" id="KW-1185">Reference proteome</keyword>
<dbReference type="Proteomes" id="UP001529510">
    <property type="component" value="Unassembled WGS sequence"/>
</dbReference>
<protein>
    <submittedName>
        <fullName evidence="1">Uncharacterized protein</fullName>
    </submittedName>
</protein>
<feature type="non-terminal residue" evidence="1">
    <location>
        <position position="1"/>
    </location>
</feature>
<accession>A0ABD0RCF5</accession>